<sequence length="368" mass="40779">MNKTLLAVSLALGFSSPSLAQTAELEQSADNLVQITAPVAQSKEPAVQDTTAQSKTPAVQVKEHSAEDFQRYVTALKAEAAQQGIAQSVIDSAFANVKYHPKAVKADRNQPESKRTLAQYLERALPDWKVAQARRYYDQNYAVLKKIGDEYGVQPRFIVALWGVESSFGKLQGNYDVIDALTTLAYDGRREAFFRKEVMSALQILNAGHIPLSEFKGSWAGAMGQCQFMPSSYLSFARDGNGDGKIDIWQTKADVFASTANYLKQAGWNDEYTWGRTVKLPANFDQALIGRSKAQGKNLVEWQALGVRNQYGGDLPALTDLTGWVIQPDGKGTQAYLVYGNYQALMDWNRSNYFALSVSLLANKIKYR</sequence>
<dbReference type="InterPro" id="IPR031304">
    <property type="entry name" value="SLT_2"/>
</dbReference>
<feature type="signal peptide" evidence="1">
    <location>
        <begin position="1"/>
        <end position="20"/>
    </location>
</feature>
<accession>A0ABN8DU19</accession>
<feature type="domain" description="Transglycosylase SLT" evidence="2">
    <location>
        <begin position="69"/>
        <end position="362"/>
    </location>
</feature>
<proteinExistence type="predicted"/>
<comment type="caution">
    <text evidence="3">The sequence shown here is derived from an EMBL/GenBank/DDBJ whole genome shotgun (WGS) entry which is preliminary data.</text>
</comment>
<dbReference type="PANTHER" id="PTHR30163:SF8">
    <property type="entry name" value="LYTIC MUREIN TRANSGLYCOSYLASE"/>
    <property type="match status" value="1"/>
</dbReference>
<dbReference type="SUPFAM" id="SSF53955">
    <property type="entry name" value="Lysozyme-like"/>
    <property type="match status" value="1"/>
</dbReference>
<name>A0ABN8DU19_9VIBR</name>
<feature type="chain" id="PRO_5045941024" evidence="1">
    <location>
        <begin position="21"/>
        <end position="368"/>
    </location>
</feature>
<keyword evidence="4" id="KW-1185">Reference proteome</keyword>
<protein>
    <submittedName>
        <fullName evidence="3">Tn3 family transposase TnXax1</fullName>
    </submittedName>
</protein>
<dbReference type="NCBIfam" id="TIGR02283">
    <property type="entry name" value="MltB_2"/>
    <property type="match status" value="1"/>
</dbReference>
<organism evidence="3 4">
    <name type="scientific">Vibrio stylophorae</name>
    <dbReference type="NCBI Taxonomy" id="659351"/>
    <lineage>
        <taxon>Bacteria</taxon>
        <taxon>Pseudomonadati</taxon>
        <taxon>Pseudomonadota</taxon>
        <taxon>Gammaproteobacteria</taxon>
        <taxon>Vibrionales</taxon>
        <taxon>Vibrionaceae</taxon>
        <taxon>Vibrio</taxon>
    </lineage>
</organism>
<dbReference type="InterPro" id="IPR011970">
    <property type="entry name" value="MltB_2"/>
</dbReference>
<evidence type="ECO:0000313" key="4">
    <source>
        <dbReference type="Proteomes" id="UP000838672"/>
    </source>
</evidence>
<dbReference type="Pfam" id="PF13406">
    <property type="entry name" value="SLT_2"/>
    <property type="match status" value="1"/>
</dbReference>
<reference evidence="3" key="1">
    <citation type="submission" date="2021-11" db="EMBL/GenBank/DDBJ databases">
        <authorList>
            <person name="Rodrigo-Torres L."/>
            <person name="Arahal R. D."/>
            <person name="Lucena T."/>
        </authorList>
    </citation>
    <scope>NUCLEOTIDE SEQUENCE</scope>
    <source>
        <strain evidence="3">CECT 7929</strain>
    </source>
</reference>
<dbReference type="Gene3D" id="1.10.530.10">
    <property type="match status" value="1"/>
</dbReference>
<evidence type="ECO:0000313" key="3">
    <source>
        <dbReference type="EMBL" id="CAH0533305.1"/>
    </source>
</evidence>
<dbReference type="InterPro" id="IPR023346">
    <property type="entry name" value="Lysozyme-like_dom_sf"/>
</dbReference>
<dbReference type="RefSeq" id="WP_237465663.1">
    <property type="nucleotide sequence ID" value="NZ_CAKLDI010000001.1"/>
</dbReference>
<dbReference type="PANTHER" id="PTHR30163">
    <property type="entry name" value="MEMBRANE-BOUND LYTIC MUREIN TRANSGLYCOSYLASE B"/>
    <property type="match status" value="1"/>
</dbReference>
<dbReference type="EMBL" id="CAKLDI010000001">
    <property type="protein sequence ID" value="CAH0533305.1"/>
    <property type="molecule type" value="Genomic_DNA"/>
</dbReference>
<evidence type="ECO:0000256" key="1">
    <source>
        <dbReference type="SAM" id="SignalP"/>
    </source>
</evidence>
<dbReference type="CDD" id="cd13399">
    <property type="entry name" value="Slt35-like"/>
    <property type="match status" value="1"/>
</dbReference>
<gene>
    <name evidence="3" type="ORF">VST7929_01169</name>
</gene>
<evidence type="ECO:0000259" key="2">
    <source>
        <dbReference type="Pfam" id="PF13406"/>
    </source>
</evidence>
<dbReference type="Proteomes" id="UP000838672">
    <property type="component" value="Unassembled WGS sequence"/>
</dbReference>
<dbReference type="InterPro" id="IPR043426">
    <property type="entry name" value="MltB-like"/>
</dbReference>
<keyword evidence="1" id="KW-0732">Signal</keyword>
<dbReference type="Gene3D" id="1.10.8.350">
    <property type="entry name" value="Bacterial muramidase"/>
    <property type="match status" value="1"/>
</dbReference>